<sequence length="89" mass="9628">MLHKFLLKFRSDEDGATTVDWVVLTAALVGLSAAVLSQVAAGSLDISDDVENCLDFDIPHFTMGGRGGNDRSYVEQLEKAAQWCSDGNH</sequence>
<proteinExistence type="predicted"/>
<gene>
    <name evidence="1" type="ORF">OAN307_c43980</name>
</gene>
<accession>M9RH87</accession>
<dbReference type="STRING" id="391626.OAN307_c43980"/>
<dbReference type="RefSeq" id="WP_015501680.1">
    <property type="nucleotide sequence ID" value="NC_020911.1"/>
</dbReference>
<keyword evidence="2" id="KW-1185">Reference proteome</keyword>
<evidence type="ECO:0000313" key="2">
    <source>
        <dbReference type="Proteomes" id="UP000005307"/>
    </source>
</evidence>
<dbReference type="Proteomes" id="UP000005307">
    <property type="component" value="Chromosome"/>
</dbReference>
<dbReference type="KEGG" id="oat:OAN307_c43980"/>
<dbReference type="EMBL" id="CP003740">
    <property type="protein sequence ID" value="AGI69766.1"/>
    <property type="molecule type" value="Genomic_DNA"/>
</dbReference>
<name>M9RH87_9RHOB</name>
<reference evidence="1 2" key="1">
    <citation type="journal article" date="2013" name="PLoS ONE">
        <title>Poles Apart: Arctic and Antarctic Octadecabacter strains Share High Genome Plasticity and a New Type of Xanthorhodopsin.</title>
        <authorList>
            <person name="Vollmers J."/>
            <person name="Voget S."/>
            <person name="Dietrich S."/>
            <person name="Gollnow K."/>
            <person name="Smits M."/>
            <person name="Meyer K."/>
            <person name="Brinkhoff T."/>
            <person name="Simon M."/>
            <person name="Daniel R."/>
        </authorList>
    </citation>
    <scope>NUCLEOTIDE SEQUENCE [LARGE SCALE GENOMIC DNA]</scope>
    <source>
        <strain evidence="1 2">307</strain>
    </source>
</reference>
<organism evidence="1 2">
    <name type="scientific">Octadecabacter antarcticus 307</name>
    <dbReference type="NCBI Taxonomy" id="391626"/>
    <lineage>
        <taxon>Bacteria</taxon>
        <taxon>Pseudomonadati</taxon>
        <taxon>Pseudomonadota</taxon>
        <taxon>Alphaproteobacteria</taxon>
        <taxon>Rhodobacterales</taxon>
        <taxon>Roseobacteraceae</taxon>
        <taxon>Octadecabacter</taxon>
    </lineage>
</organism>
<dbReference type="AlphaFoldDB" id="M9RH87"/>
<evidence type="ECO:0000313" key="1">
    <source>
        <dbReference type="EMBL" id="AGI69766.1"/>
    </source>
</evidence>
<protein>
    <submittedName>
        <fullName evidence="1">Uncharacterized protein</fullName>
    </submittedName>
</protein>
<dbReference type="HOGENOM" id="CLU_2451717_0_0_5"/>